<gene>
    <name evidence="2" type="ORF">BN2614_LOCUS2</name>
</gene>
<proteinExistence type="predicted"/>
<dbReference type="EMBL" id="CYRY02001055">
    <property type="protein sequence ID" value="VCW58076.1"/>
    <property type="molecule type" value="Genomic_DNA"/>
</dbReference>
<protein>
    <submittedName>
        <fullName evidence="2">Uncharacterized protein</fullName>
    </submittedName>
</protein>
<name>A0A9X9LDM1_GULGU</name>
<evidence type="ECO:0000313" key="3">
    <source>
        <dbReference type="Proteomes" id="UP000269945"/>
    </source>
</evidence>
<dbReference type="AlphaFoldDB" id="A0A9X9LDM1"/>
<feature type="non-terminal residue" evidence="2">
    <location>
        <position position="1"/>
    </location>
</feature>
<organism evidence="2 3">
    <name type="scientific">Gulo gulo</name>
    <name type="common">Wolverine</name>
    <name type="synonym">Gluton</name>
    <dbReference type="NCBI Taxonomy" id="48420"/>
    <lineage>
        <taxon>Eukaryota</taxon>
        <taxon>Metazoa</taxon>
        <taxon>Chordata</taxon>
        <taxon>Craniata</taxon>
        <taxon>Vertebrata</taxon>
        <taxon>Euteleostomi</taxon>
        <taxon>Mammalia</taxon>
        <taxon>Eutheria</taxon>
        <taxon>Laurasiatheria</taxon>
        <taxon>Carnivora</taxon>
        <taxon>Caniformia</taxon>
        <taxon>Musteloidea</taxon>
        <taxon>Mustelidae</taxon>
        <taxon>Guloninae</taxon>
        <taxon>Gulo</taxon>
    </lineage>
</organism>
<feature type="compositionally biased region" description="Polar residues" evidence="1">
    <location>
        <begin position="80"/>
        <end position="92"/>
    </location>
</feature>
<comment type="caution">
    <text evidence="2">The sequence shown here is derived from an EMBL/GenBank/DDBJ whole genome shotgun (WGS) entry which is preliminary data.</text>
</comment>
<evidence type="ECO:0000256" key="1">
    <source>
        <dbReference type="SAM" id="MobiDB-lite"/>
    </source>
</evidence>
<accession>A0A9X9LDM1</accession>
<sequence length="106" mass="10966">RLPRRPVDVVCRPAVSARQLPGAHLLGLEPLRTGRAGAAGKGAASSPSLVLLAADHHPACRGFQAQDKYLSAHTPGSGDTKATTNPQPTATSKQHETLDCSAPKKA</sequence>
<evidence type="ECO:0000313" key="2">
    <source>
        <dbReference type="EMBL" id="VCW58076.1"/>
    </source>
</evidence>
<dbReference type="Proteomes" id="UP000269945">
    <property type="component" value="Unassembled WGS sequence"/>
</dbReference>
<keyword evidence="3" id="KW-1185">Reference proteome</keyword>
<feature type="region of interest" description="Disordered" evidence="1">
    <location>
        <begin position="65"/>
        <end position="106"/>
    </location>
</feature>
<reference evidence="2 3" key="1">
    <citation type="submission" date="2018-10" db="EMBL/GenBank/DDBJ databases">
        <authorList>
            <person name="Ekblom R."/>
            <person name="Jareborg N."/>
        </authorList>
    </citation>
    <scope>NUCLEOTIDE SEQUENCE [LARGE SCALE GENOMIC DNA]</scope>
    <source>
        <tissue evidence="2">Muscle</tissue>
    </source>
</reference>